<keyword evidence="4" id="KW-0560">Oxidoreductase</keyword>
<dbReference type="GO" id="GO:0004497">
    <property type="term" value="F:monooxygenase activity"/>
    <property type="evidence" value="ECO:0007669"/>
    <property type="project" value="UniProtKB-KW"/>
</dbReference>
<dbReference type="GO" id="GO:0071949">
    <property type="term" value="F:FAD binding"/>
    <property type="evidence" value="ECO:0007669"/>
    <property type="project" value="InterPro"/>
</dbReference>
<dbReference type="Gene3D" id="3.50.50.60">
    <property type="entry name" value="FAD/NAD(P)-binding domain"/>
    <property type="match status" value="1"/>
</dbReference>
<keyword evidence="3" id="KW-0274">FAD</keyword>
<proteinExistence type="inferred from homology"/>
<evidence type="ECO:0000256" key="5">
    <source>
        <dbReference type="ARBA" id="ARBA00023033"/>
    </source>
</evidence>
<comment type="caution">
    <text evidence="8">The sequence shown here is derived from an EMBL/GenBank/DDBJ whole genome shotgun (WGS) entry which is preliminary data.</text>
</comment>
<feature type="transmembrane region" description="Helical" evidence="6">
    <location>
        <begin position="21"/>
        <end position="41"/>
    </location>
</feature>
<dbReference type="InterPro" id="IPR036188">
    <property type="entry name" value="FAD/NAD-bd_sf"/>
</dbReference>
<dbReference type="InterPro" id="IPR002938">
    <property type="entry name" value="FAD-bd"/>
</dbReference>
<keyword evidence="6" id="KW-0472">Membrane</keyword>
<sequence>MSQEPSSILFDGRTARYKLNILIIGGGIAGMAAAFCLGKAGHHITVIETAPVIMEVGAGIQIGPNMSRLLMRWGLANRLKQFGVKPLSASFRRYCTGERVGFSFAGDTMEFEQGAPYYHLHRADLHSMLAAIATPYMTLRLGSKVISVDPKSVSAFLESGEIISADVILGADGVKSMTRRSIFGGIDERLPTGDAVYRATIPTTEMMKDPLLKSLVAVPEATCWMGPGKHVVGYCIRAKKEYNVVLICPDNLNSPDSDSWTVRGNPDEMRAAFQGWEPRIQRILKLVKEPTTGRLVIRKPLGTWLDPTKRIALIGDACHPMLPYRAQGAAMALEDAAVLGNLFSRISHKHQITPLLEAYEKIRIARTTSTQEASWSNRTTFHLADGAAQEARDNSMRLAMVEILKGVNSSSDGHQGNANMWADREKNFEQFSYDPDEAVNLWWRGDDSISLHRQFAKL</sequence>
<dbReference type="AlphaFoldDB" id="A0A8H6YH26"/>
<dbReference type="SUPFAM" id="SSF51905">
    <property type="entry name" value="FAD/NAD(P)-binding domain"/>
    <property type="match status" value="1"/>
</dbReference>
<accession>A0A8H6YH26</accession>
<evidence type="ECO:0000256" key="4">
    <source>
        <dbReference type="ARBA" id="ARBA00023002"/>
    </source>
</evidence>
<dbReference type="SUPFAM" id="SSF54373">
    <property type="entry name" value="FAD-linked reductases, C-terminal domain"/>
    <property type="match status" value="1"/>
</dbReference>
<evidence type="ECO:0000259" key="7">
    <source>
        <dbReference type="Pfam" id="PF01494"/>
    </source>
</evidence>
<evidence type="ECO:0000313" key="8">
    <source>
        <dbReference type="EMBL" id="KAF7358161.1"/>
    </source>
</evidence>
<evidence type="ECO:0000313" key="9">
    <source>
        <dbReference type="Proteomes" id="UP000620124"/>
    </source>
</evidence>
<protein>
    <submittedName>
        <fullName evidence="8">FAD/NAD(P)-binding domain-containing protein</fullName>
    </submittedName>
</protein>
<keyword evidence="5" id="KW-0503">Monooxygenase</keyword>
<dbReference type="Pfam" id="PF01494">
    <property type="entry name" value="FAD_binding_3"/>
    <property type="match status" value="1"/>
</dbReference>
<reference evidence="8" key="1">
    <citation type="submission" date="2020-05" db="EMBL/GenBank/DDBJ databases">
        <title>Mycena genomes resolve the evolution of fungal bioluminescence.</title>
        <authorList>
            <person name="Tsai I.J."/>
        </authorList>
    </citation>
    <scope>NUCLEOTIDE SEQUENCE</scope>
    <source>
        <strain evidence="8">CCC161011</strain>
    </source>
</reference>
<feature type="domain" description="FAD-binding" evidence="7">
    <location>
        <begin position="19"/>
        <end position="369"/>
    </location>
</feature>
<evidence type="ECO:0000256" key="6">
    <source>
        <dbReference type="SAM" id="Phobius"/>
    </source>
</evidence>
<keyword evidence="2" id="KW-0285">Flavoprotein</keyword>
<dbReference type="Proteomes" id="UP000620124">
    <property type="component" value="Unassembled WGS sequence"/>
</dbReference>
<organism evidence="8 9">
    <name type="scientific">Mycena venus</name>
    <dbReference type="NCBI Taxonomy" id="2733690"/>
    <lineage>
        <taxon>Eukaryota</taxon>
        <taxon>Fungi</taxon>
        <taxon>Dikarya</taxon>
        <taxon>Basidiomycota</taxon>
        <taxon>Agaricomycotina</taxon>
        <taxon>Agaricomycetes</taxon>
        <taxon>Agaricomycetidae</taxon>
        <taxon>Agaricales</taxon>
        <taxon>Marasmiineae</taxon>
        <taxon>Mycenaceae</taxon>
        <taxon>Mycena</taxon>
    </lineage>
</organism>
<dbReference type="PANTHER" id="PTHR13789:SF147">
    <property type="entry name" value="PUTATIVE (AFU_ORTHOLOGUE AFUA_2G01950)-RELATED"/>
    <property type="match status" value="1"/>
</dbReference>
<evidence type="ECO:0000256" key="2">
    <source>
        <dbReference type="ARBA" id="ARBA00022630"/>
    </source>
</evidence>
<dbReference type="EMBL" id="JACAZI010000006">
    <property type="protein sequence ID" value="KAF7358161.1"/>
    <property type="molecule type" value="Genomic_DNA"/>
</dbReference>
<dbReference type="FunFam" id="3.50.50.60:FF:000115">
    <property type="entry name" value="Salicylate hydroxylase, putative"/>
    <property type="match status" value="1"/>
</dbReference>
<gene>
    <name evidence="8" type="ORF">MVEN_00864400</name>
</gene>
<keyword evidence="6" id="KW-0812">Transmembrane</keyword>
<dbReference type="InterPro" id="IPR050493">
    <property type="entry name" value="FAD-dep_Monooxygenase_BioMet"/>
</dbReference>
<name>A0A8H6YH26_9AGAR</name>
<dbReference type="PANTHER" id="PTHR13789">
    <property type="entry name" value="MONOOXYGENASE"/>
    <property type="match status" value="1"/>
</dbReference>
<comment type="similarity">
    <text evidence="1">Belongs to the paxM FAD-dependent monooxygenase family.</text>
</comment>
<evidence type="ECO:0000256" key="1">
    <source>
        <dbReference type="ARBA" id="ARBA00007992"/>
    </source>
</evidence>
<dbReference type="OrthoDB" id="1878542at2759"/>
<evidence type="ECO:0000256" key="3">
    <source>
        <dbReference type="ARBA" id="ARBA00022827"/>
    </source>
</evidence>
<dbReference type="PRINTS" id="PR00420">
    <property type="entry name" value="RNGMNOXGNASE"/>
</dbReference>
<keyword evidence="9" id="KW-1185">Reference proteome</keyword>
<keyword evidence="6" id="KW-1133">Transmembrane helix</keyword>